<dbReference type="Proteomes" id="UP000198287">
    <property type="component" value="Unassembled WGS sequence"/>
</dbReference>
<name>A0A226DS65_FOLCA</name>
<keyword evidence="1" id="KW-1133">Transmembrane helix</keyword>
<keyword evidence="1" id="KW-0812">Transmembrane</keyword>
<accession>A0A226DS65</accession>
<dbReference type="EMBL" id="LNIX01000012">
    <property type="protein sequence ID" value="OXA48059.1"/>
    <property type="molecule type" value="Genomic_DNA"/>
</dbReference>
<evidence type="ECO:0000256" key="1">
    <source>
        <dbReference type="SAM" id="Phobius"/>
    </source>
</evidence>
<sequence length="136" mass="15224">MRPLVIAAGIGIGVVAGVGVAYLSTKLWKYLSTKLWKSYPSQSKDTGKYKTEILQMQRLRDQLSNHGETTDRKLAQLKTQLEQGEGECFQNLKEFEISEDDVKTTTLLCARPDRLAADLSRWQPDGHALVTNIVTT</sequence>
<dbReference type="AlphaFoldDB" id="A0A226DS65"/>
<feature type="transmembrane region" description="Helical" evidence="1">
    <location>
        <begin position="6"/>
        <end position="25"/>
    </location>
</feature>
<proteinExistence type="predicted"/>
<comment type="caution">
    <text evidence="2">The sequence shown here is derived from an EMBL/GenBank/DDBJ whole genome shotgun (WGS) entry which is preliminary data.</text>
</comment>
<gene>
    <name evidence="2" type="ORF">Fcan01_16853</name>
</gene>
<keyword evidence="3" id="KW-1185">Reference proteome</keyword>
<evidence type="ECO:0000313" key="2">
    <source>
        <dbReference type="EMBL" id="OXA48059.1"/>
    </source>
</evidence>
<keyword evidence="1" id="KW-0472">Membrane</keyword>
<reference evidence="2 3" key="1">
    <citation type="submission" date="2015-12" db="EMBL/GenBank/DDBJ databases">
        <title>The genome of Folsomia candida.</title>
        <authorList>
            <person name="Faddeeva A."/>
            <person name="Derks M.F."/>
            <person name="Anvar Y."/>
            <person name="Smit S."/>
            <person name="Van Straalen N."/>
            <person name="Roelofs D."/>
        </authorList>
    </citation>
    <scope>NUCLEOTIDE SEQUENCE [LARGE SCALE GENOMIC DNA]</scope>
    <source>
        <strain evidence="2 3">VU population</strain>
        <tissue evidence="2">Whole body</tissue>
    </source>
</reference>
<organism evidence="2 3">
    <name type="scientific">Folsomia candida</name>
    <name type="common">Springtail</name>
    <dbReference type="NCBI Taxonomy" id="158441"/>
    <lineage>
        <taxon>Eukaryota</taxon>
        <taxon>Metazoa</taxon>
        <taxon>Ecdysozoa</taxon>
        <taxon>Arthropoda</taxon>
        <taxon>Hexapoda</taxon>
        <taxon>Collembola</taxon>
        <taxon>Entomobryomorpha</taxon>
        <taxon>Isotomoidea</taxon>
        <taxon>Isotomidae</taxon>
        <taxon>Proisotominae</taxon>
        <taxon>Folsomia</taxon>
    </lineage>
</organism>
<protein>
    <submittedName>
        <fullName evidence="2">Uncharacterized protein</fullName>
    </submittedName>
</protein>
<evidence type="ECO:0000313" key="3">
    <source>
        <dbReference type="Proteomes" id="UP000198287"/>
    </source>
</evidence>